<keyword evidence="6 8" id="KW-0472">Membrane</keyword>
<feature type="transmembrane region" description="Helical" evidence="8">
    <location>
        <begin position="520"/>
        <end position="538"/>
    </location>
</feature>
<gene>
    <name evidence="10" type="ORF">RHTO0S_09e00386g</name>
</gene>
<evidence type="ECO:0000256" key="8">
    <source>
        <dbReference type="SAM" id="Phobius"/>
    </source>
</evidence>
<name>A0A061BB20_RHOTO</name>
<organism evidence="10">
    <name type="scientific">Rhodotorula toruloides</name>
    <name type="common">Yeast</name>
    <name type="synonym">Rhodosporidium toruloides</name>
    <dbReference type="NCBI Taxonomy" id="5286"/>
    <lineage>
        <taxon>Eukaryota</taxon>
        <taxon>Fungi</taxon>
        <taxon>Dikarya</taxon>
        <taxon>Basidiomycota</taxon>
        <taxon>Pucciniomycotina</taxon>
        <taxon>Microbotryomycetes</taxon>
        <taxon>Sporidiobolales</taxon>
        <taxon>Sporidiobolaceae</taxon>
        <taxon>Rhodotorula</taxon>
    </lineage>
</organism>
<dbReference type="InterPro" id="IPR004840">
    <property type="entry name" value="Amino_acid_permease_CS"/>
</dbReference>
<feature type="transmembrane region" description="Helical" evidence="8">
    <location>
        <begin position="261"/>
        <end position="283"/>
    </location>
</feature>
<feature type="transmembrane region" description="Helical" evidence="8">
    <location>
        <begin position="312"/>
        <end position="333"/>
    </location>
</feature>
<dbReference type="AlphaFoldDB" id="A0A061BB20"/>
<evidence type="ECO:0000256" key="2">
    <source>
        <dbReference type="ARBA" id="ARBA00022448"/>
    </source>
</evidence>
<dbReference type="PANTHER" id="PTHR43341">
    <property type="entry name" value="AMINO ACID PERMEASE"/>
    <property type="match status" value="1"/>
</dbReference>
<evidence type="ECO:0000256" key="7">
    <source>
        <dbReference type="SAM" id="MobiDB-lite"/>
    </source>
</evidence>
<evidence type="ECO:0000256" key="4">
    <source>
        <dbReference type="ARBA" id="ARBA00022970"/>
    </source>
</evidence>
<evidence type="ECO:0000313" key="10">
    <source>
        <dbReference type="EMBL" id="CDR44136.1"/>
    </source>
</evidence>
<protein>
    <submittedName>
        <fullName evidence="10">RHTO0S09e00386g1_1</fullName>
    </submittedName>
</protein>
<keyword evidence="4" id="KW-0029">Amino-acid transport</keyword>
<dbReference type="GO" id="GO:0016020">
    <property type="term" value="C:membrane"/>
    <property type="evidence" value="ECO:0007669"/>
    <property type="project" value="UniProtKB-SubCell"/>
</dbReference>
<feature type="domain" description="Amino acid permease/ SLC12A" evidence="9">
    <location>
        <begin position="81"/>
        <end position="543"/>
    </location>
</feature>
<reference evidence="10" key="1">
    <citation type="journal article" date="2014" name="Genome Announc.">
        <title>Draft genome sequence of Rhodosporidium toruloides CECT1137, an oleaginous yeast of biotechnological interest.</title>
        <authorList>
            <person name="Morin N."/>
            <person name="Calcas X."/>
            <person name="Devillers H."/>
            <person name="Durrens P."/>
            <person name="Sherman D.J."/>
            <person name="Nicaud J.-M."/>
            <person name="Neuveglise C."/>
        </authorList>
    </citation>
    <scope>NUCLEOTIDE SEQUENCE</scope>
    <source>
        <strain evidence="10">CECT1137</strain>
    </source>
</reference>
<proteinExistence type="predicted"/>
<feature type="transmembrane region" description="Helical" evidence="8">
    <location>
        <begin position="409"/>
        <end position="429"/>
    </location>
</feature>
<feature type="transmembrane region" description="Helical" evidence="8">
    <location>
        <begin position="82"/>
        <end position="103"/>
    </location>
</feature>
<dbReference type="EMBL" id="LK052944">
    <property type="protein sequence ID" value="CDR44136.1"/>
    <property type="molecule type" value="Genomic_DNA"/>
</dbReference>
<dbReference type="FunFam" id="1.20.1740.10:FF:000006">
    <property type="entry name" value="General amino acid permease"/>
    <property type="match status" value="1"/>
</dbReference>
<feature type="transmembrane region" description="Helical" evidence="8">
    <location>
        <begin position="149"/>
        <end position="169"/>
    </location>
</feature>
<evidence type="ECO:0000256" key="6">
    <source>
        <dbReference type="ARBA" id="ARBA00023136"/>
    </source>
</evidence>
<feature type="region of interest" description="Disordered" evidence="7">
    <location>
        <begin position="28"/>
        <end position="53"/>
    </location>
</feature>
<evidence type="ECO:0000256" key="3">
    <source>
        <dbReference type="ARBA" id="ARBA00022692"/>
    </source>
</evidence>
<keyword evidence="3 8" id="KW-0812">Transmembrane</keyword>
<sequence length="577" mass="61871">MAPAAAHTSLPFVDVVSYPPPARLSLPTTSAPSFRSSAPSHARSSATGEELKDKEGRPLVDFRMITEGSQQGLRRQLRARHIALISIGGVIGTGLFLGTAQSLAIGGPLSLLLSYIVMGVLVWAMMTALGEMISHLPLAGGHVTLAARLVDPAFGLACGWAYCANWLLVMPAELSAAATLIGFWSNANPAGWIAICYVLVVLINLGGTRVYGELEFWFASIKIVTIVGLLILSIVITAGGVPGTEPIGFAYYRDPGPFQQFLGISGPVGRFAGFIAVLTRAAYAYMGSEIVSIAAGEARNPSRSLPQAIRRIIFRIGLFYVAGAFAIGLIVAANDPALSRHDGTALSSPFVVAIERAGIDVLPSIINAALLTSATSAASSGLYTASRCLYGLSVNSLLPPAFARLNSYGLPWVSVLTASAFGLLSFMSAGSRHAAVVFSWLSNFCSVGGIVTWAAICYCYIRWYHAAKAQDIPRNFFPYQAPFQPYSAYIALAGFLLVLLIQGFYLCIDGQWNASDFVTRYLMILLFPLTYLGGRLWLRCETLSLLEIDFFSGSRDNDETPVEKPRTPLKRFLKALV</sequence>
<dbReference type="Pfam" id="PF00324">
    <property type="entry name" value="AA_permease"/>
    <property type="match status" value="1"/>
</dbReference>
<feature type="transmembrane region" description="Helical" evidence="8">
    <location>
        <begin position="486"/>
        <end position="508"/>
    </location>
</feature>
<feature type="transmembrane region" description="Helical" evidence="8">
    <location>
        <begin position="441"/>
        <end position="466"/>
    </location>
</feature>
<feature type="transmembrane region" description="Helical" evidence="8">
    <location>
        <begin position="189"/>
        <end position="207"/>
    </location>
</feature>
<feature type="transmembrane region" description="Helical" evidence="8">
    <location>
        <begin position="219"/>
        <end position="241"/>
    </location>
</feature>
<keyword evidence="5 8" id="KW-1133">Transmembrane helix</keyword>
<evidence type="ECO:0000259" key="9">
    <source>
        <dbReference type="Pfam" id="PF00324"/>
    </source>
</evidence>
<dbReference type="InterPro" id="IPR050524">
    <property type="entry name" value="APC_YAT"/>
</dbReference>
<evidence type="ECO:0000256" key="1">
    <source>
        <dbReference type="ARBA" id="ARBA00004141"/>
    </source>
</evidence>
<dbReference type="GO" id="GO:0015171">
    <property type="term" value="F:amino acid transmembrane transporter activity"/>
    <property type="evidence" value="ECO:0007669"/>
    <property type="project" value="TreeGrafter"/>
</dbReference>
<feature type="transmembrane region" description="Helical" evidence="8">
    <location>
        <begin position="109"/>
        <end position="129"/>
    </location>
</feature>
<keyword evidence="2" id="KW-0813">Transport</keyword>
<evidence type="ECO:0000256" key="5">
    <source>
        <dbReference type="ARBA" id="ARBA00022989"/>
    </source>
</evidence>
<feature type="compositionally biased region" description="Low complexity" evidence="7">
    <location>
        <begin position="28"/>
        <end position="47"/>
    </location>
</feature>
<dbReference type="PROSITE" id="PS00218">
    <property type="entry name" value="AMINO_ACID_PERMEASE_1"/>
    <property type="match status" value="1"/>
</dbReference>
<dbReference type="InterPro" id="IPR004841">
    <property type="entry name" value="AA-permease/SLC12A_dom"/>
</dbReference>
<dbReference type="OrthoDB" id="3900342at2759"/>
<dbReference type="PANTHER" id="PTHR43341:SF20">
    <property type="entry name" value="AAT FAMILY AMINO ACID TRANSPORTER"/>
    <property type="match status" value="1"/>
</dbReference>
<dbReference type="Gene3D" id="1.20.1740.10">
    <property type="entry name" value="Amino acid/polyamine transporter I"/>
    <property type="match status" value="1"/>
</dbReference>
<accession>A0A061BB20</accession>
<comment type="subcellular location">
    <subcellularLocation>
        <location evidence="1">Membrane</location>
        <topology evidence="1">Multi-pass membrane protein</topology>
    </subcellularLocation>
</comment>